<keyword evidence="6" id="KW-0238">DNA-binding</keyword>
<dbReference type="Gene3D" id="3.30.50.10">
    <property type="entry name" value="Erythroid Transcription Factor GATA-1, subunit A"/>
    <property type="match status" value="1"/>
</dbReference>
<protein>
    <submittedName>
        <fullName evidence="13">Nuclear receptor domain-containing protein</fullName>
    </submittedName>
</protein>
<evidence type="ECO:0000256" key="1">
    <source>
        <dbReference type="ARBA" id="ARBA00004123"/>
    </source>
</evidence>
<accession>A0A1I7WTA8</accession>
<organism evidence="12 13">
    <name type="scientific">Heterorhabditis bacteriophora</name>
    <name type="common">Entomopathogenic nematode worm</name>
    <dbReference type="NCBI Taxonomy" id="37862"/>
    <lineage>
        <taxon>Eukaryota</taxon>
        <taxon>Metazoa</taxon>
        <taxon>Ecdysozoa</taxon>
        <taxon>Nematoda</taxon>
        <taxon>Chromadorea</taxon>
        <taxon>Rhabditida</taxon>
        <taxon>Rhabditina</taxon>
        <taxon>Rhabditomorpha</taxon>
        <taxon>Strongyloidea</taxon>
        <taxon>Heterorhabditidae</taxon>
        <taxon>Heterorhabditis</taxon>
    </lineage>
</organism>
<evidence type="ECO:0000256" key="2">
    <source>
        <dbReference type="ARBA" id="ARBA00022723"/>
    </source>
</evidence>
<evidence type="ECO:0000256" key="9">
    <source>
        <dbReference type="ARBA" id="ARBA00023242"/>
    </source>
</evidence>
<dbReference type="GO" id="GO:0000978">
    <property type="term" value="F:RNA polymerase II cis-regulatory region sequence-specific DNA binding"/>
    <property type="evidence" value="ECO:0007669"/>
    <property type="project" value="TreeGrafter"/>
</dbReference>
<keyword evidence="10" id="KW-0812">Transmembrane</keyword>
<dbReference type="AlphaFoldDB" id="A0A1I7WTA8"/>
<reference evidence="13" key="1">
    <citation type="submission" date="2016-11" db="UniProtKB">
        <authorList>
            <consortium name="WormBaseParasite"/>
        </authorList>
    </citation>
    <scope>IDENTIFICATION</scope>
</reference>
<keyword evidence="2" id="KW-0479">Metal-binding</keyword>
<keyword evidence="10" id="KW-1133">Transmembrane helix</keyword>
<evidence type="ECO:0000313" key="12">
    <source>
        <dbReference type="Proteomes" id="UP000095283"/>
    </source>
</evidence>
<dbReference type="InterPro" id="IPR001628">
    <property type="entry name" value="Znf_hrmn_rcpt"/>
</dbReference>
<proteinExistence type="predicted"/>
<dbReference type="PANTHER" id="PTHR45805:SF2">
    <property type="entry name" value="NUCLEAR HORMONE RECEPTOR HR3-RELATED"/>
    <property type="match status" value="1"/>
</dbReference>
<keyword evidence="8" id="KW-0675">Receptor</keyword>
<dbReference type="PANTHER" id="PTHR45805">
    <property type="entry name" value="NUCLEAR HORMONE RECEPTOR HR3-RELATED"/>
    <property type="match status" value="1"/>
</dbReference>
<feature type="transmembrane region" description="Helical" evidence="10">
    <location>
        <begin position="78"/>
        <end position="100"/>
    </location>
</feature>
<dbReference type="Proteomes" id="UP000095283">
    <property type="component" value="Unplaced"/>
</dbReference>
<dbReference type="GO" id="GO:0004879">
    <property type="term" value="F:nuclear receptor activity"/>
    <property type="evidence" value="ECO:0007669"/>
    <property type="project" value="TreeGrafter"/>
</dbReference>
<comment type="subcellular location">
    <subcellularLocation>
        <location evidence="1">Nucleus</location>
    </subcellularLocation>
</comment>
<keyword evidence="7" id="KW-0804">Transcription</keyword>
<evidence type="ECO:0000256" key="7">
    <source>
        <dbReference type="ARBA" id="ARBA00023163"/>
    </source>
</evidence>
<name>A0A1I7WTA8_HETBA</name>
<evidence type="ECO:0000256" key="3">
    <source>
        <dbReference type="ARBA" id="ARBA00022771"/>
    </source>
</evidence>
<dbReference type="Pfam" id="PF00105">
    <property type="entry name" value="zf-C4"/>
    <property type="match status" value="1"/>
</dbReference>
<keyword evidence="12" id="KW-1185">Reference proteome</keyword>
<evidence type="ECO:0000256" key="6">
    <source>
        <dbReference type="ARBA" id="ARBA00023125"/>
    </source>
</evidence>
<dbReference type="WBParaSite" id="Hba_08397">
    <property type="protein sequence ID" value="Hba_08397"/>
    <property type="gene ID" value="Hba_08397"/>
</dbReference>
<keyword evidence="5" id="KW-0805">Transcription regulation</keyword>
<evidence type="ECO:0000259" key="11">
    <source>
        <dbReference type="Pfam" id="PF00105"/>
    </source>
</evidence>
<dbReference type="GO" id="GO:0005634">
    <property type="term" value="C:nucleus"/>
    <property type="evidence" value="ECO:0007669"/>
    <property type="project" value="UniProtKB-SubCell"/>
</dbReference>
<dbReference type="InterPro" id="IPR013088">
    <property type="entry name" value="Znf_NHR/GATA"/>
</dbReference>
<keyword evidence="9" id="KW-0539">Nucleus</keyword>
<dbReference type="GO" id="GO:0008270">
    <property type="term" value="F:zinc ion binding"/>
    <property type="evidence" value="ECO:0007669"/>
    <property type="project" value="UniProtKB-KW"/>
</dbReference>
<keyword evidence="10" id="KW-0472">Membrane</keyword>
<dbReference type="SUPFAM" id="SSF57716">
    <property type="entry name" value="Glucocorticoid receptor-like (DNA-binding domain)"/>
    <property type="match status" value="1"/>
</dbReference>
<evidence type="ECO:0000256" key="10">
    <source>
        <dbReference type="SAM" id="Phobius"/>
    </source>
</evidence>
<keyword evidence="4" id="KW-0862">Zinc</keyword>
<evidence type="ECO:0000313" key="13">
    <source>
        <dbReference type="WBParaSite" id="Hba_08397"/>
    </source>
</evidence>
<evidence type="ECO:0000256" key="4">
    <source>
        <dbReference type="ARBA" id="ARBA00022833"/>
    </source>
</evidence>
<sequence>MSNVTVELSATSVAVGPVIIKKEPDSKEDAENQRRFRTFSDFLFVAFDRSLFEHPTKRAVAQPMQICNYALLFTRSGMIVTSVVLNLMHIFVLLILIFRVNRNRCQYCRLKKCLELGMSRDAVKFGRMSKKQREKVEDEVCMLNVLSE</sequence>
<evidence type="ECO:0000256" key="8">
    <source>
        <dbReference type="ARBA" id="ARBA00023170"/>
    </source>
</evidence>
<feature type="domain" description="Nuclear receptor" evidence="11">
    <location>
        <begin position="97"/>
        <end position="120"/>
    </location>
</feature>
<evidence type="ECO:0000256" key="5">
    <source>
        <dbReference type="ARBA" id="ARBA00023015"/>
    </source>
</evidence>
<keyword evidence="3" id="KW-0863">Zinc-finger</keyword>